<proteinExistence type="predicted"/>
<keyword evidence="2" id="KW-1185">Reference proteome</keyword>
<gene>
    <name evidence="1" type="ORF">XYCOK13_35940</name>
</gene>
<evidence type="ECO:0000313" key="2">
    <source>
        <dbReference type="Proteomes" id="UP000677918"/>
    </source>
</evidence>
<dbReference type="Proteomes" id="UP000677918">
    <property type="component" value="Unassembled WGS sequence"/>
</dbReference>
<dbReference type="RefSeq" id="WP_213413582.1">
    <property type="nucleotide sequence ID" value="NZ_BOVK01000058.1"/>
</dbReference>
<evidence type="ECO:0000313" key="1">
    <source>
        <dbReference type="EMBL" id="GIQ70770.1"/>
    </source>
</evidence>
<reference evidence="1" key="1">
    <citation type="submission" date="2021-04" db="EMBL/GenBank/DDBJ databases">
        <title>Draft genome sequence of Xylanibacillus composti strain K13.</title>
        <authorList>
            <person name="Uke A."/>
            <person name="Chhe C."/>
            <person name="Baramee S."/>
            <person name="Kosugi A."/>
        </authorList>
    </citation>
    <scope>NUCLEOTIDE SEQUENCE</scope>
    <source>
        <strain evidence="1">K13</strain>
    </source>
</reference>
<dbReference type="AlphaFoldDB" id="A0A8J4M3D3"/>
<dbReference type="InterPro" id="IPR046171">
    <property type="entry name" value="DUF6173"/>
</dbReference>
<dbReference type="Pfam" id="PF19670">
    <property type="entry name" value="DUF6173"/>
    <property type="match status" value="1"/>
</dbReference>
<name>A0A8J4M3D3_9BACL</name>
<dbReference type="EMBL" id="BOVK01000058">
    <property type="protein sequence ID" value="GIQ70770.1"/>
    <property type="molecule type" value="Genomic_DNA"/>
</dbReference>
<accession>A0A8J4M3D3</accession>
<protein>
    <submittedName>
        <fullName evidence="1">Uncharacterized protein</fullName>
    </submittedName>
</protein>
<comment type="caution">
    <text evidence="1">The sequence shown here is derived from an EMBL/GenBank/DDBJ whole genome shotgun (WGS) entry which is preliminary data.</text>
</comment>
<organism evidence="1 2">
    <name type="scientific">Xylanibacillus composti</name>
    <dbReference type="NCBI Taxonomy" id="1572762"/>
    <lineage>
        <taxon>Bacteria</taxon>
        <taxon>Bacillati</taxon>
        <taxon>Bacillota</taxon>
        <taxon>Bacilli</taxon>
        <taxon>Bacillales</taxon>
        <taxon>Paenibacillaceae</taxon>
        <taxon>Xylanibacillus</taxon>
    </lineage>
</organism>
<sequence>MTKSPSNWNSLDSIKVNIDNRNYHLADRQYEIIMESIREFESELDDDLEVAVQLAAFGQSVVMHVTALGYSNPSLIHFYGYVNGVQSELIQHINQLSFLLTSVPKKDPNKPARRIGYIQEDN</sequence>